<feature type="transmembrane region" description="Helical" evidence="1">
    <location>
        <begin position="63"/>
        <end position="84"/>
    </location>
</feature>
<reference evidence="2 4" key="3">
    <citation type="submission" date="2016-06" db="EMBL/GenBank/DDBJ databases">
        <title>Identification of putative biosynthetic pathways for the production of bioactive secondary metabolites by the marine actinomycete Kocuria kristinae RUTW2-3.</title>
        <authorList>
            <person name="Waterworth S.C."/>
            <person name="Walmsley T.A."/>
            <person name="Matongo T."/>
            <person name="Davies-Coleman M.T."/>
            <person name="Dorrington R.A."/>
        </authorList>
    </citation>
    <scope>NUCLEOTIDE SEQUENCE [LARGE SCALE GENOMIC DNA]</scope>
    <source>
        <strain evidence="4">RuSp02-3</strain>
        <strain evidence="2">RUTW2-3</strain>
    </source>
</reference>
<evidence type="ECO:0000313" key="3">
    <source>
        <dbReference type="EMBL" id="QQC59775.1"/>
    </source>
</evidence>
<dbReference type="RefSeq" id="WP_064725820.1">
    <property type="nucleotide sequence ID" value="NZ_CP066078.1"/>
</dbReference>
<dbReference type="Proteomes" id="UP000595221">
    <property type="component" value="Chromosome"/>
</dbReference>
<feature type="transmembrane region" description="Helical" evidence="1">
    <location>
        <begin position="6"/>
        <end position="25"/>
    </location>
</feature>
<keyword evidence="1" id="KW-0472">Membrane</keyword>
<feature type="transmembrane region" description="Helical" evidence="1">
    <location>
        <begin position="96"/>
        <end position="116"/>
    </location>
</feature>
<reference evidence="4" key="2">
    <citation type="submission" date="2016-04" db="EMBL/GenBank/DDBJ databases">
        <authorList>
            <person name="Waterworth S."/>
            <person name="Matcher G."/>
        </authorList>
    </citation>
    <scope>NUCLEOTIDE SEQUENCE [LARGE SCALE GENOMIC DNA]</scope>
    <source>
        <strain evidence="4">RuSp02-3</strain>
    </source>
</reference>
<reference evidence="3 5" key="4">
    <citation type="submission" date="2020-12" db="EMBL/GenBank/DDBJ databases">
        <title>FDA dAtabase for Regulatory Grade micrObial Sequences (FDA-ARGOS): Supporting development and validation of Infectious Disease Dx tests.</title>
        <authorList>
            <person name="Sproer C."/>
            <person name="Gronow S."/>
            <person name="Severitt S."/>
            <person name="Schroder I."/>
            <person name="Tallon L."/>
            <person name="Sadzewicz L."/>
            <person name="Zhao X."/>
            <person name="Boylan J."/>
            <person name="Ott S."/>
            <person name="Bowen H."/>
            <person name="Vavikolanu K."/>
            <person name="Mehta A."/>
            <person name="Aluvathingal J."/>
            <person name="Nadendla S."/>
            <person name="Lowell S."/>
            <person name="Myers T."/>
            <person name="Yan Y."/>
            <person name="Sichtig H."/>
        </authorList>
    </citation>
    <scope>NUCLEOTIDE SEQUENCE [LARGE SCALE GENOMIC DNA]</scope>
    <source>
        <strain evidence="3 5">FDAARGOS_1001</strain>
    </source>
</reference>
<proteinExistence type="predicted"/>
<dbReference type="EMBL" id="LJBJ02000029">
    <property type="protein sequence ID" value="OAX51231.1"/>
    <property type="molecule type" value="Genomic_DNA"/>
</dbReference>
<reference evidence="2" key="1">
    <citation type="submission" date="2016-04" db="EMBL/GenBank/DDBJ databases">
        <authorList>
            <person name="Evans L.H."/>
            <person name="Alamgir A."/>
            <person name="Owens N."/>
            <person name="Weber N.D."/>
            <person name="Virtaneva K."/>
            <person name="Barbian K."/>
            <person name="Babar A."/>
            <person name="Rosenke K."/>
        </authorList>
    </citation>
    <scope>NUCLEOTIDE SEQUENCE [LARGE SCALE GENOMIC DNA]</scope>
    <source>
        <strain evidence="2">RUTW2-3</strain>
    </source>
</reference>
<dbReference type="AlphaFoldDB" id="A0A199NRB0"/>
<protein>
    <recommendedName>
        <fullName evidence="6">Integral membrane protein</fullName>
    </recommendedName>
</protein>
<sequence>MSVLMSVLLFLHILGAALVFGLWVAHLRPPRVLPLQFYAALVQLITGLAMVGISEAHGGSSHSYTWIGIKLILGLVITVLAYIGQRKDKRGETVSTGLAHGVGGLALINIAVATLLH</sequence>
<feature type="transmembrane region" description="Helical" evidence="1">
    <location>
        <begin position="37"/>
        <end position="57"/>
    </location>
</feature>
<evidence type="ECO:0000256" key="1">
    <source>
        <dbReference type="SAM" id="Phobius"/>
    </source>
</evidence>
<evidence type="ECO:0000313" key="4">
    <source>
        <dbReference type="Proteomes" id="UP000053171"/>
    </source>
</evidence>
<name>A0A199NRB0_9MICC</name>
<keyword evidence="4" id="KW-1185">Reference proteome</keyword>
<evidence type="ECO:0008006" key="6">
    <source>
        <dbReference type="Google" id="ProtNLM"/>
    </source>
</evidence>
<accession>A0A199NRB0</accession>
<keyword evidence="1" id="KW-0812">Transmembrane</keyword>
<dbReference type="EMBL" id="CP066078">
    <property type="protein sequence ID" value="QQC59775.1"/>
    <property type="molecule type" value="Genomic_DNA"/>
</dbReference>
<gene>
    <name evidence="2" type="ORF">AN277_0209965</name>
    <name evidence="3" type="ORF">I6H58_01975</name>
</gene>
<dbReference type="Proteomes" id="UP000053171">
    <property type="component" value="Unassembled WGS sequence"/>
</dbReference>
<evidence type="ECO:0000313" key="2">
    <source>
        <dbReference type="EMBL" id="OAX51231.1"/>
    </source>
</evidence>
<organism evidence="2 4">
    <name type="scientific">Rothia kristinae</name>
    <dbReference type="NCBI Taxonomy" id="37923"/>
    <lineage>
        <taxon>Bacteria</taxon>
        <taxon>Bacillati</taxon>
        <taxon>Actinomycetota</taxon>
        <taxon>Actinomycetes</taxon>
        <taxon>Micrococcales</taxon>
        <taxon>Micrococcaceae</taxon>
        <taxon>Rothia</taxon>
    </lineage>
</organism>
<evidence type="ECO:0000313" key="5">
    <source>
        <dbReference type="Proteomes" id="UP000595221"/>
    </source>
</evidence>
<keyword evidence="1" id="KW-1133">Transmembrane helix</keyword>